<proteinExistence type="predicted"/>
<keyword evidence="7" id="KW-1185">Reference proteome</keyword>
<dbReference type="PROSITE" id="PS51465">
    <property type="entry name" value="KAZAL_2"/>
    <property type="match status" value="1"/>
</dbReference>
<feature type="region of interest" description="Disordered" evidence="4">
    <location>
        <begin position="1"/>
        <end position="22"/>
    </location>
</feature>
<evidence type="ECO:0000313" key="7">
    <source>
        <dbReference type="Proteomes" id="UP000018721"/>
    </source>
</evidence>
<feature type="region of interest" description="Disordered" evidence="4">
    <location>
        <begin position="70"/>
        <end position="94"/>
    </location>
</feature>
<evidence type="ECO:0000256" key="3">
    <source>
        <dbReference type="ARBA" id="ARBA00023157"/>
    </source>
</evidence>
<sequence>MGIGPEIFPVSTTSASGSTTATVDPSPNCNQACPDDYEPVCATDGNTYSNSCKLGVAACQYPTEGLAKNADGPCKQLETKSSSSRSLWGKESGF</sequence>
<dbReference type="HOGENOM" id="CLU_2390827_0_0_1"/>
<organism evidence="6 7">
    <name type="scientific">Phytophthora nicotianae P1569</name>
    <dbReference type="NCBI Taxonomy" id="1317065"/>
    <lineage>
        <taxon>Eukaryota</taxon>
        <taxon>Sar</taxon>
        <taxon>Stramenopiles</taxon>
        <taxon>Oomycota</taxon>
        <taxon>Peronosporomycetes</taxon>
        <taxon>Peronosporales</taxon>
        <taxon>Peronosporaceae</taxon>
        <taxon>Phytophthora</taxon>
    </lineage>
</organism>
<dbReference type="SUPFAM" id="SSF100895">
    <property type="entry name" value="Kazal-type serine protease inhibitors"/>
    <property type="match status" value="1"/>
</dbReference>
<evidence type="ECO:0000313" key="6">
    <source>
        <dbReference type="EMBL" id="ETI41764.1"/>
    </source>
</evidence>
<feature type="domain" description="Kazal-like" evidence="5">
    <location>
        <begin position="23"/>
        <end position="76"/>
    </location>
</feature>
<dbReference type="Gene3D" id="3.30.60.30">
    <property type="match status" value="1"/>
</dbReference>
<protein>
    <recommendedName>
        <fullName evidence="5">Kazal-like domain-containing protein</fullName>
    </recommendedName>
</protein>
<evidence type="ECO:0000256" key="1">
    <source>
        <dbReference type="ARBA" id="ARBA00022690"/>
    </source>
</evidence>
<name>V9ER73_PHYNI</name>
<dbReference type="Pfam" id="PF00050">
    <property type="entry name" value="Kazal_1"/>
    <property type="match status" value="1"/>
</dbReference>
<keyword evidence="2" id="KW-0722">Serine protease inhibitor</keyword>
<dbReference type="OrthoDB" id="111352at2759"/>
<dbReference type="AlphaFoldDB" id="V9ER73"/>
<dbReference type="CDD" id="cd00104">
    <property type="entry name" value="KAZAL_FS"/>
    <property type="match status" value="1"/>
</dbReference>
<accession>V9ER73</accession>
<dbReference type="PANTHER" id="PTHR10913">
    <property type="entry name" value="FOLLISTATIN-RELATED"/>
    <property type="match status" value="1"/>
</dbReference>
<dbReference type="PANTHER" id="PTHR10913:SF45">
    <property type="entry name" value="FOLLISTATIN, ISOFORM A-RELATED"/>
    <property type="match status" value="1"/>
</dbReference>
<keyword evidence="1" id="KW-0646">Protease inhibitor</keyword>
<keyword evidence="3" id="KW-1015">Disulfide bond</keyword>
<dbReference type="InterPro" id="IPR002350">
    <property type="entry name" value="Kazal_dom"/>
</dbReference>
<dbReference type="Proteomes" id="UP000018721">
    <property type="component" value="Unassembled WGS sequence"/>
</dbReference>
<dbReference type="EMBL" id="ANIZ01002220">
    <property type="protein sequence ID" value="ETI41764.1"/>
    <property type="molecule type" value="Genomic_DNA"/>
</dbReference>
<feature type="compositionally biased region" description="Low complexity" evidence="4">
    <location>
        <begin position="11"/>
        <end position="22"/>
    </location>
</feature>
<evidence type="ECO:0000256" key="4">
    <source>
        <dbReference type="SAM" id="MobiDB-lite"/>
    </source>
</evidence>
<comment type="caution">
    <text evidence="6">The sequence shown here is derived from an EMBL/GenBank/DDBJ whole genome shotgun (WGS) entry which is preliminary data.</text>
</comment>
<gene>
    <name evidence="6" type="ORF">F443_13023</name>
</gene>
<dbReference type="SMART" id="SM00280">
    <property type="entry name" value="KAZAL"/>
    <property type="match status" value="1"/>
</dbReference>
<dbReference type="InterPro" id="IPR050653">
    <property type="entry name" value="Prot_Inhib_GrowthFact_Antg"/>
</dbReference>
<dbReference type="GO" id="GO:0005576">
    <property type="term" value="C:extracellular region"/>
    <property type="evidence" value="ECO:0007669"/>
    <property type="project" value="TreeGrafter"/>
</dbReference>
<evidence type="ECO:0000256" key="2">
    <source>
        <dbReference type="ARBA" id="ARBA00022900"/>
    </source>
</evidence>
<reference evidence="6 7" key="1">
    <citation type="submission" date="2013-11" db="EMBL/GenBank/DDBJ databases">
        <title>The Genome Sequence of Phytophthora parasitica P1569.</title>
        <authorList>
            <consortium name="The Broad Institute Genomics Platform"/>
            <person name="Russ C."/>
            <person name="Tyler B."/>
            <person name="Panabieres F."/>
            <person name="Shan W."/>
            <person name="Tripathy S."/>
            <person name="Grunwald N."/>
            <person name="Machado M."/>
            <person name="Johnson C.S."/>
            <person name="Arredondo F."/>
            <person name="Hong C."/>
            <person name="Coffey M."/>
            <person name="Young S.K."/>
            <person name="Zeng Q."/>
            <person name="Gargeya S."/>
            <person name="Fitzgerald M."/>
            <person name="Abouelleil A."/>
            <person name="Alvarado L."/>
            <person name="Chapman S.B."/>
            <person name="Gainer-Dewar J."/>
            <person name="Goldberg J."/>
            <person name="Griggs A."/>
            <person name="Gujja S."/>
            <person name="Hansen M."/>
            <person name="Howarth C."/>
            <person name="Imamovic A."/>
            <person name="Ireland A."/>
            <person name="Larimer J."/>
            <person name="McCowan C."/>
            <person name="Murphy C."/>
            <person name="Pearson M."/>
            <person name="Poon T.W."/>
            <person name="Priest M."/>
            <person name="Roberts A."/>
            <person name="Saif S."/>
            <person name="Shea T."/>
            <person name="Sykes S."/>
            <person name="Wortman J."/>
            <person name="Nusbaum C."/>
            <person name="Birren B."/>
        </authorList>
    </citation>
    <scope>NUCLEOTIDE SEQUENCE [LARGE SCALE GENOMIC DNA]</scope>
    <source>
        <strain evidence="6 7">P1569</strain>
    </source>
</reference>
<evidence type="ECO:0000259" key="5">
    <source>
        <dbReference type="PROSITE" id="PS51465"/>
    </source>
</evidence>
<dbReference type="InterPro" id="IPR036058">
    <property type="entry name" value="Kazal_dom_sf"/>
</dbReference>